<dbReference type="OMA" id="CKSSCEC"/>
<evidence type="ECO:0000313" key="6">
    <source>
        <dbReference type="EMBL" id="CAD8107937.1"/>
    </source>
</evidence>
<evidence type="ECO:0000256" key="5">
    <source>
        <dbReference type="SAM" id="Phobius"/>
    </source>
</evidence>
<dbReference type="Pfam" id="PF00335">
    <property type="entry name" value="Tetraspanin"/>
    <property type="match status" value="1"/>
</dbReference>
<accession>A0A8S1PXF8</accession>
<keyword evidence="4 5" id="KW-0472">Membrane</keyword>
<dbReference type="GO" id="GO:0016020">
    <property type="term" value="C:membrane"/>
    <property type="evidence" value="ECO:0007669"/>
    <property type="project" value="UniProtKB-SubCell"/>
</dbReference>
<feature type="transmembrane region" description="Helical" evidence="5">
    <location>
        <begin position="17"/>
        <end position="36"/>
    </location>
</feature>
<evidence type="ECO:0000313" key="7">
    <source>
        <dbReference type="Proteomes" id="UP000688137"/>
    </source>
</evidence>
<evidence type="ECO:0000256" key="1">
    <source>
        <dbReference type="ARBA" id="ARBA00004141"/>
    </source>
</evidence>
<proteinExistence type="predicted"/>
<feature type="transmembrane region" description="Helical" evidence="5">
    <location>
        <begin position="56"/>
        <end position="79"/>
    </location>
</feature>
<evidence type="ECO:0000256" key="3">
    <source>
        <dbReference type="ARBA" id="ARBA00022989"/>
    </source>
</evidence>
<evidence type="ECO:0008006" key="8">
    <source>
        <dbReference type="Google" id="ProtNLM"/>
    </source>
</evidence>
<organism evidence="6 7">
    <name type="scientific">Paramecium primaurelia</name>
    <dbReference type="NCBI Taxonomy" id="5886"/>
    <lineage>
        <taxon>Eukaryota</taxon>
        <taxon>Sar</taxon>
        <taxon>Alveolata</taxon>
        <taxon>Ciliophora</taxon>
        <taxon>Intramacronucleata</taxon>
        <taxon>Oligohymenophorea</taxon>
        <taxon>Peniculida</taxon>
        <taxon>Parameciidae</taxon>
        <taxon>Paramecium</taxon>
    </lineage>
</organism>
<dbReference type="AlphaFoldDB" id="A0A8S1PXF8"/>
<sequence length="285" mass="31942">MCLPYGCLKCFVQLEGWMTFVIGILAIVAAIIITVIQKAFDSALKDLGITDIDTSVIVVPFWIFASIVIFFAISGLCGAKHRSKCLLAIFNLGNICLFLAFFSLSLVAYVFGNLFQDKECLKEQSVQQIEDLYSMAEKTLCKESCQCYYSQEMNKQVESAVKNYTPTDKTKPTQVQECPGFNQEYKYSASALSWMEEKLECSGWCTGYPVQQFNNVNSKVKDFNNPCYKAMLTYFESAFNTTGSILISIASVFGLMVIMTCCLCCHPNNSNKGSDYYTRLAYTAD</sequence>
<evidence type="ECO:0000256" key="2">
    <source>
        <dbReference type="ARBA" id="ARBA00022692"/>
    </source>
</evidence>
<name>A0A8S1PXF8_PARPR</name>
<reference evidence="6" key="1">
    <citation type="submission" date="2021-01" db="EMBL/GenBank/DDBJ databases">
        <authorList>
            <consortium name="Genoscope - CEA"/>
            <person name="William W."/>
        </authorList>
    </citation>
    <scope>NUCLEOTIDE SEQUENCE</scope>
</reference>
<feature type="transmembrane region" description="Helical" evidence="5">
    <location>
        <begin position="86"/>
        <end position="111"/>
    </location>
</feature>
<dbReference type="EMBL" id="CAJJDM010000138">
    <property type="protein sequence ID" value="CAD8107937.1"/>
    <property type="molecule type" value="Genomic_DNA"/>
</dbReference>
<comment type="subcellular location">
    <subcellularLocation>
        <location evidence="1">Membrane</location>
        <topology evidence="1">Multi-pass membrane protein</topology>
    </subcellularLocation>
</comment>
<dbReference type="InterPro" id="IPR018499">
    <property type="entry name" value="Tetraspanin/Peripherin"/>
</dbReference>
<evidence type="ECO:0000256" key="4">
    <source>
        <dbReference type="ARBA" id="ARBA00023136"/>
    </source>
</evidence>
<dbReference type="Proteomes" id="UP000688137">
    <property type="component" value="Unassembled WGS sequence"/>
</dbReference>
<keyword evidence="2 5" id="KW-0812">Transmembrane</keyword>
<keyword evidence="3 5" id="KW-1133">Transmembrane helix</keyword>
<gene>
    <name evidence="6" type="ORF">PPRIM_AZ9-3.1.T1350093</name>
</gene>
<feature type="transmembrane region" description="Helical" evidence="5">
    <location>
        <begin position="245"/>
        <end position="265"/>
    </location>
</feature>
<keyword evidence="7" id="KW-1185">Reference proteome</keyword>
<comment type="caution">
    <text evidence="6">The sequence shown here is derived from an EMBL/GenBank/DDBJ whole genome shotgun (WGS) entry which is preliminary data.</text>
</comment>
<protein>
    <recommendedName>
        <fullName evidence="8">Tetraspanin</fullName>
    </recommendedName>
</protein>